<comment type="caution">
    <text evidence="1">The sequence shown here is derived from an EMBL/GenBank/DDBJ whole genome shotgun (WGS) entry which is preliminary data.</text>
</comment>
<proteinExistence type="predicted"/>
<sequence>MRNRLRVFANERGTTITELLEVLAGRELTEAEREQRAAEAARELGIEYTEQVQQAGQDAWAKIRVDWPVAYAAAIAWHAVKAGEPLRVLSPEPELYVGTGTTLLNPT</sequence>
<dbReference type="EMBL" id="JBHTGL010000008">
    <property type="protein sequence ID" value="MFD0623086.1"/>
    <property type="molecule type" value="Genomic_DNA"/>
</dbReference>
<accession>A0ABW2WRZ3</accession>
<keyword evidence="2" id="KW-1185">Reference proteome</keyword>
<protein>
    <submittedName>
        <fullName evidence="1">Uncharacterized protein</fullName>
    </submittedName>
</protein>
<dbReference type="Proteomes" id="UP001596915">
    <property type="component" value="Unassembled WGS sequence"/>
</dbReference>
<gene>
    <name evidence="1" type="ORF">ACFQ2K_09980</name>
</gene>
<evidence type="ECO:0000313" key="2">
    <source>
        <dbReference type="Proteomes" id="UP001596915"/>
    </source>
</evidence>
<organism evidence="1 2">
    <name type="scientific">Streptomyces sanglieri</name>
    <dbReference type="NCBI Taxonomy" id="193460"/>
    <lineage>
        <taxon>Bacteria</taxon>
        <taxon>Bacillati</taxon>
        <taxon>Actinomycetota</taxon>
        <taxon>Actinomycetes</taxon>
        <taxon>Kitasatosporales</taxon>
        <taxon>Streptomycetaceae</taxon>
        <taxon>Streptomyces</taxon>
    </lineage>
</organism>
<reference evidence="2" key="1">
    <citation type="journal article" date="2019" name="Int. J. Syst. Evol. Microbiol.">
        <title>The Global Catalogue of Microorganisms (GCM) 10K type strain sequencing project: providing services to taxonomists for standard genome sequencing and annotation.</title>
        <authorList>
            <consortium name="The Broad Institute Genomics Platform"/>
            <consortium name="The Broad Institute Genome Sequencing Center for Infectious Disease"/>
            <person name="Wu L."/>
            <person name="Ma J."/>
        </authorList>
    </citation>
    <scope>NUCLEOTIDE SEQUENCE [LARGE SCALE GENOMIC DNA]</scope>
    <source>
        <strain evidence="2">JCM 12607</strain>
    </source>
</reference>
<evidence type="ECO:0000313" key="1">
    <source>
        <dbReference type="EMBL" id="MFD0623086.1"/>
    </source>
</evidence>
<name>A0ABW2WRZ3_9ACTN</name>